<dbReference type="Proteomes" id="UP000699462">
    <property type="component" value="Unassembled WGS sequence"/>
</dbReference>
<reference evidence="2 3" key="1">
    <citation type="submission" date="2019-07" db="EMBL/GenBank/DDBJ databases">
        <title>Annotation for the trematode Paragonimus westermani.</title>
        <authorList>
            <person name="Choi Y.-J."/>
        </authorList>
    </citation>
    <scope>NUCLEOTIDE SEQUENCE [LARGE SCALE GENOMIC DNA]</scope>
    <source>
        <strain evidence="2">180907_Pwestermani</strain>
    </source>
</reference>
<dbReference type="AlphaFoldDB" id="A0A8T0DD48"/>
<dbReference type="GO" id="GO:0005768">
    <property type="term" value="C:endosome"/>
    <property type="evidence" value="ECO:0007669"/>
    <property type="project" value="TreeGrafter"/>
</dbReference>
<evidence type="ECO:0000256" key="1">
    <source>
        <dbReference type="ARBA" id="ARBA00023054"/>
    </source>
</evidence>
<accession>A0A8T0DD48</accession>
<evidence type="ECO:0000313" key="3">
    <source>
        <dbReference type="Proteomes" id="UP000699462"/>
    </source>
</evidence>
<dbReference type="GO" id="GO:0000149">
    <property type="term" value="F:SNARE binding"/>
    <property type="evidence" value="ECO:0007669"/>
    <property type="project" value="TreeGrafter"/>
</dbReference>
<keyword evidence="1" id="KW-0175">Coiled coil</keyword>
<dbReference type="EMBL" id="JTDF01006273">
    <property type="protein sequence ID" value="KAF8565700.1"/>
    <property type="molecule type" value="Genomic_DNA"/>
</dbReference>
<evidence type="ECO:0000313" key="2">
    <source>
        <dbReference type="EMBL" id="KAF8565700.1"/>
    </source>
</evidence>
<sequence>MNASQVPGVTLRLRHLSAIKVRNIIHNDMGAVSGLFFAISLVDPDNFGYFFVSSIAGYANSPEWDPVDLTACPQWILASQAAIFTFFAIQNHSNVVLFEIEVYFSGLVLLDSENHDLHPTVTCNNEVYFQFGADRYAPPDYFSRDICSQCVRPRPTFRVNLKPSYDFETLQRFLVNVQCMRSQIVRINTELRLMYMLKADIKIVLDQDAEREMCTSKISLLNYRLNTLRRSLDGTLSKLDRITQQRATVEENLERLSSGIPAVTTQLSSILQVVAEKRHRLAELERVLSYRIMMLLSELFGLFGSELKCLGPGESMTVSKLLNTYGSESNRSTATVAVNKSQLSPLEPNQSVSDEYSGVSEMPIATPTDSQLAPTTMDSDVASITAVLGMITHLLRLLAVIFNQPLRYPLDMKEGVSRAKVTDLLTPHLSEGDRRFPLYLLRTSALPAYKHAVALLNRDVSALRALLGLTTQTEEATVWNVRTLLQHCLSSYDQVKLF</sequence>
<dbReference type="PANTHER" id="PTHR15157:SF5">
    <property type="entry name" value="UV RADIATION RESISTANCE-ASSOCIATED GENE PROTEIN"/>
    <property type="match status" value="1"/>
</dbReference>
<dbReference type="GO" id="GO:0000323">
    <property type="term" value="C:lytic vacuole"/>
    <property type="evidence" value="ECO:0007669"/>
    <property type="project" value="TreeGrafter"/>
</dbReference>
<name>A0A8T0DD48_9TREM</name>
<comment type="caution">
    <text evidence="2">The sequence shown here is derived from an EMBL/GenBank/DDBJ whole genome shotgun (WGS) entry which is preliminary data.</text>
</comment>
<dbReference type="GO" id="GO:0035493">
    <property type="term" value="P:SNARE complex assembly"/>
    <property type="evidence" value="ECO:0007669"/>
    <property type="project" value="TreeGrafter"/>
</dbReference>
<proteinExistence type="predicted"/>
<gene>
    <name evidence="2" type="ORF">P879_03270</name>
</gene>
<dbReference type="PANTHER" id="PTHR15157">
    <property type="entry name" value="UV RADIATION RESISTANCE-ASSOCIATED GENE PROTEIN"/>
    <property type="match status" value="1"/>
</dbReference>
<dbReference type="OrthoDB" id="72772at2759"/>
<protein>
    <submittedName>
        <fullName evidence="2">Uncharacterized protein</fullName>
    </submittedName>
</protein>
<organism evidence="2 3">
    <name type="scientific">Paragonimus westermani</name>
    <dbReference type="NCBI Taxonomy" id="34504"/>
    <lineage>
        <taxon>Eukaryota</taxon>
        <taxon>Metazoa</taxon>
        <taxon>Spiralia</taxon>
        <taxon>Lophotrochozoa</taxon>
        <taxon>Platyhelminthes</taxon>
        <taxon>Trematoda</taxon>
        <taxon>Digenea</taxon>
        <taxon>Plagiorchiida</taxon>
        <taxon>Troglotremata</taxon>
        <taxon>Troglotrematidae</taxon>
        <taxon>Paragonimus</taxon>
    </lineage>
</organism>
<keyword evidence="3" id="KW-1185">Reference proteome</keyword>